<accession>A0ACB8ZUF8</accession>
<evidence type="ECO:0000313" key="1">
    <source>
        <dbReference type="EMBL" id="KAI3701344.1"/>
    </source>
</evidence>
<protein>
    <submittedName>
        <fullName evidence="1">Uncharacterized protein</fullName>
    </submittedName>
</protein>
<reference evidence="1 2" key="2">
    <citation type="journal article" date="2022" name="Mol. Ecol. Resour.">
        <title>The genomes of chicory, endive, great burdock and yacon provide insights into Asteraceae paleo-polyploidization history and plant inulin production.</title>
        <authorList>
            <person name="Fan W."/>
            <person name="Wang S."/>
            <person name="Wang H."/>
            <person name="Wang A."/>
            <person name="Jiang F."/>
            <person name="Liu H."/>
            <person name="Zhao H."/>
            <person name="Xu D."/>
            <person name="Zhang Y."/>
        </authorList>
    </citation>
    <scope>NUCLEOTIDE SEQUENCE [LARGE SCALE GENOMIC DNA]</scope>
    <source>
        <strain evidence="2">cv. Punajuju</strain>
        <tissue evidence="1">Leaves</tissue>
    </source>
</reference>
<keyword evidence="2" id="KW-1185">Reference proteome</keyword>
<proteinExistence type="predicted"/>
<sequence>MFFSNFECSYFRYAIDLATKQLDLETRSDCRTSTSKLNLSRIPLFLLAKAHNINKAPFYDSSCSFSSFSFLFSGLYKYCIYFSDFLHLQFHLLPTMAAQQGAPSRPWFRLATMVRPPPAPTPQPEQAPPPPPPRPAFIRPAFSQTFRAPPTVPPPQTTVTPPAVSPPRPTATLPAANGVAPTSPPQPPAARPSPPRKEPSSSTPHTSPLQQSRPPSPAPTPSPPPQPSYSPPTITRSHTPTYSPPKSVRPLEKNSPPSPQIKPVSHPPSPLALPSPQIKPEYEQKTMVVQETKEIPKNLDNGINGDIRRHSGNWGTRNPKKPETSKKQSDSEDFGMRIITIAGENKGAIMELSPKFGKKTHSFGDNPHRLQMTKDNPSVPSDGEKSGSNSDGKSKATNKNHKSKSPLMSAVMNSNVQGVNNSILYNCSTTHHDPGVHLSLLRKPGGAHGFYRKDHIN</sequence>
<comment type="caution">
    <text evidence="1">The sequence shown here is derived from an EMBL/GenBank/DDBJ whole genome shotgun (WGS) entry which is preliminary data.</text>
</comment>
<name>A0ACB8ZUF8_CICIN</name>
<evidence type="ECO:0000313" key="2">
    <source>
        <dbReference type="Proteomes" id="UP001055811"/>
    </source>
</evidence>
<dbReference type="Proteomes" id="UP001055811">
    <property type="component" value="Linkage Group LG08"/>
</dbReference>
<gene>
    <name evidence="1" type="ORF">L2E82_45998</name>
</gene>
<dbReference type="EMBL" id="CM042016">
    <property type="protein sequence ID" value="KAI3701344.1"/>
    <property type="molecule type" value="Genomic_DNA"/>
</dbReference>
<reference evidence="2" key="1">
    <citation type="journal article" date="2022" name="Mol. Ecol. Resour.">
        <title>The genomes of chicory, endive, great burdock and yacon provide insights into Asteraceae palaeo-polyploidization history and plant inulin production.</title>
        <authorList>
            <person name="Fan W."/>
            <person name="Wang S."/>
            <person name="Wang H."/>
            <person name="Wang A."/>
            <person name="Jiang F."/>
            <person name="Liu H."/>
            <person name="Zhao H."/>
            <person name="Xu D."/>
            <person name="Zhang Y."/>
        </authorList>
    </citation>
    <scope>NUCLEOTIDE SEQUENCE [LARGE SCALE GENOMIC DNA]</scope>
    <source>
        <strain evidence="2">cv. Punajuju</strain>
    </source>
</reference>
<organism evidence="1 2">
    <name type="scientific">Cichorium intybus</name>
    <name type="common">Chicory</name>
    <dbReference type="NCBI Taxonomy" id="13427"/>
    <lineage>
        <taxon>Eukaryota</taxon>
        <taxon>Viridiplantae</taxon>
        <taxon>Streptophyta</taxon>
        <taxon>Embryophyta</taxon>
        <taxon>Tracheophyta</taxon>
        <taxon>Spermatophyta</taxon>
        <taxon>Magnoliopsida</taxon>
        <taxon>eudicotyledons</taxon>
        <taxon>Gunneridae</taxon>
        <taxon>Pentapetalae</taxon>
        <taxon>asterids</taxon>
        <taxon>campanulids</taxon>
        <taxon>Asterales</taxon>
        <taxon>Asteraceae</taxon>
        <taxon>Cichorioideae</taxon>
        <taxon>Cichorieae</taxon>
        <taxon>Cichoriinae</taxon>
        <taxon>Cichorium</taxon>
    </lineage>
</organism>